<dbReference type="PANTHER" id="PTHR12592:SF0">
    <property type="entry name" value="ATP-DEPENDENT (S)-NAD(P)H-HYDRATE DEHYDRATASE"/>
    <property type="match status" value="1"/>
</dbReference>
<comment type="function">
    <text evidence="6">Catalyzes the dehydration of the S-form of NAD(P)HX at the expense of ADP, which is converted to AMP. Together with NAD(P)HX epimerase, which catalyzes the epimerization of the S- and R-forms, the enzyme allows the repair of both epimers of NAD(P)HX, a damaged form of NAD(P)H that is a result of enzymatic or heat-dependent hydration.</text>
</comment>
<dbReference type="OrthoDB" id="9806925at2"/>
<dbReference type="InterPro" id="IPR029056">
    <property type="entry name" value="Ribokinase-like"/>
</dbReference>
<feature type="binding site" evidence="6">
    <location>
        <position position="217"/>
    </location>
    <ligand>
        <name>AMP</name>
        <dbReference type="ChEBI" id="CHEBI:456215"/>
    </ligand>
</feature>
<evidence type="ECO:0000256" key="6">
    <source>
        <dbReference type="HAMAP-Rule" id="MF_01965"/>
    </source>
</evidence>
<dbReference type="GO" id="GO:0046496">
    <property type="term" value="P:nicotinamide nucleotide metabolic process"/>
    <property type="evidence" value="ECO:0007669"/>
    <property type="project" value="UniProtKB-UniRule"/>
</dbReference>
<feature type="domain" description="YjeF C-terminal" evidence="7">
    <location>
        <begin position="5"/>
        <end position="275"/>
    </location>
</feature>
<comment type="similarity">
    <text evidence="6">Belongs to the NnrD/CARKD family.</text>
</comment>
<dbReference type="GO" id="GO:0052855">
    <property type="term" value="F:ADP-dependent NAD(P)H-hydrate dehydratase activity"/>
    <property type="evidence" value="ECO:0007669"/>
    <property type="project" value="UniProtKB-UniRule"/>
</dbReference>
<dbReference type="PROSITE" id="PS01050">
    <property type="entry name" value="YJEF_C_2"/>
    <property type="match status" value="1"/>
</dbReference>
<dbReference type="EMBL" id="CP018867">
    <property type="protein sequence ID" value="AUI71518.1"/>
    <property type="molecule type" value="Genomic_DNA"/>
</dbReference>
<dbReference type="PANTHER" id="PTHR12592">
    <property type="entry name" value="ATP-DEPENDENT (S)-NAD(P)H-HYDRATE DEHYDRATASE FAMILY MEMBER"/>
    <property type="match status" value="1"/>
</dbReference>
<keyword evidence="2 6" id="KW-0067">ATP-binding</keyword>
<keyword evidence="9" id="KW-1185">Reference proteome</keyword>
<gene>
    <name evidence="6" type="primary">nnrD</name>
    <name evidence="8" type="ORF">LA20249_04620</name>
</gene>
<evidence type="ECO:0000256" key="3">
    <source>
        <dbReference type="ARBA" id="ARBA00022857"/>
    </source>
</evidence>
<reference evidence="8 9" key="1">
    <citation type="submission" date="2016-12" db="EMBL/GenBank/DDBJ databases">
        <title>The whole genome sequencing and assembly of Lactobacillus alimentarius DSM 20249T strain.</title>
        <authorList>
            <person name="Lee Y.-J."/>
            <person name="Yi H."/>
            <person name="Bahn Y.-S."/>
            <person name="Kim J.F."/>
            <person name="Lee D.-W."/>
        </authorList>
    </citation>
    <scope>NUCLEOTIDE SEQUENCE [LARGE SCALE GENOMIC DNA]</scope>
    <source>
        <strain evidence="8 9">DSM 20249</strain>
    </source>
</reference>
<comment type="catalytic activity">
    <reaction evidence="6">
        <text>(6S)-NADHX + ADP = AMP + phosphate + NADH + H(+)</text>
        <dbReference type="Rhea" id="RHEA:32223"/>
        <dbReference type="ChEBI" id="CHEBI:15378"/>
        <dbReference type="ChEBI" id="CHEBI:43474"/>
        <dbReference type="ChEBI" id="CHEBI:57945"/>
        <dbReference type="ChEBI" id="CHEBI:64074"/>
        <dbReference type="ChEBI" id="CHEBI:456215"/>
        <dbReference type="ChEBI" id="CHEBI:456216"/>
        <dbReference type="EC" id="4.2.1.136"/>
    </reaction>
</comment>
<evidence type="ECO:0000256" key="5">
    <source>
        <dbReference type="ARBA" id="ARBA00023239"/>
    </source>
</evidence>
<dbReference type="STRING" id="1423720.FC67_GL001983"/>
<evidence type="ECO:0000256" key="1">
    <source>
        <dbReference type="ARBA" id="ARBA00022741"/>
    </source>
</evidence>
<comment type="catalytic activity">
    <reaction evidence="6">
        <text>(6S)-NADPHX + ADP = AMP + phosphate + NADPH + H(+)</text>
        <dbReference type="Rhea" id="RHEA:32235"/>
        <dbReference type="ChEBI" id="CHEBI:15378"/>
        <dbReference type="ChEBI" id="CHEBI:43474"/>
        <dbReference type="ChEBI" id="CHEBI:57783"/>
        <dbReference type="ChEBI" id="CHEBI:64076"/>
        <dbReference type="ChEBI" id="CHEBI:456215"/>
        <dbReference type="ChEBI" id="CHEBI:456216"/>
        <dbReference type="EC" id="4.2.1.136"/>
    </reaction>
</comment>
<feature type="binding site" evidence="6">
    <location>
        <position position="153"/>
    </location>
    <ligand>
        <name>(6S)-NADPHX</name>
        <dbReference type="ChEBI" id="CHEBI:64076"/>
    </ligand>
</feature>
<dbReference type="Gene3D" id="3.40.1190.20">
    <property type="match status" value="1"/>
</dbReference>
<name>A0A2K9HGL6_9LACO</name>
<keyword evidence="3 6" id="KW-0521">NADP</keyword>
<accession>A0A2K9HGL6</accession>
<dbReference type="CDD" id="cd01171">
    <property type="entry name" value="YXKO-related"/>
    <property type="match status" value="1"/>
</dbReference>
<feature type="binding site" evidence="6">
    <location>
        <position position="101"/>
    </location>
    <ligand>
        <name>(6S)-NADPHX</name>
        <dbReference type="ChEBI" id="CHEBI:64076"/>
    </ligand>
</feature>
<dbReference type="Proteomes" id="UP000234653">
    <property type="component" value="Chromosome"/>
</dbReference>
<protein>
    <recommendedName>
        <fullName evidence="6">ADP-dependent (S)-NAD(P)H-hydrate dehydratase</fullName>
        <ecNumber evidence="6">4.2.1.136</ecNumber>
    </recommendedName>
    <alternativeName>
        <fullName evidence="6">ADP-dependent NAD(P)HX dehydratase</fullName>
    </alternativeName>
</protein>
<keyword evidence="5 6" id="KW-0456">Lyase</keyword>
<dbReference type="PROSITE" id="PS51383">
    <property type="entry name" value="YJEF_C_3"/>
    <property type="match status" value="1"/>
</dbReference>
<dbReference type="Pfam" id="PF01256">
    <property type="entry name" value="Carb_kinase"/>
    <property type="match status" value="1"/>
</dbReference>
<dbReference type="EC" id="4.2.1.136" evidence="6"/>
<dbReference type="SUPFAM" id="SSF53613">
    <property type="entry name" value="Ribokinase-like"/>
    <property type="match status" value="1"/>
</dbReference>
<feature type="binding site" evidence="6">
    <location>
        <position position="218"/>
    </location>
    <ligand>
        <name>(6S)-NADPHX</name>
        <dbReference type="ChEBI" id="CHEBI:64076"/>
    </ligand>
</feature>
<evidence type="ECO:0000256" key="4">
    <source>
        <dbReference type="ARBA" id="ARBA00023027"/>
    </source>
</evidence>
<dbReference type="GO" id="GO:0052856">
    <property type="term" value="F:NAD(P)HX epimerase activity"/>
    <property type="evidence" value="ECO:0007669"/>
    <property type="project" value="TreeGrafter"/>
</dbReference>
<dbReference type="AlphaFoldDB" id="A0A2K9HGL6"/>
<comment type="subunit">
    <text evidence="6">Homotetramer.</text>
</comment>
<feature type="binding site" evidence="6">
    <location>
        <position position="40"/>
    </location>
    <ligand>
        <name>(6S)-NADPHX</name>
        <dbReference type="ChEBI" id="CHEBI:64076"/>
    </ligand>
</feature>
<dbReference type="GO" id="GO:0110051">
    <property type="term" value="P:metabolite repair"/>
    <property type="evidence" value="ECO:0007669"/>
    <property type="project" value="TreeGrafter"/>
</dbReference>
<sequence>MEKINKSVLNQVITPRNPESYKGNYGKVLIISGSTHFGGATILCSSAAVNTGSGLVTVATIPEKFTAINVKIPEAMTIDYQNKKALTEAIKNSDVIAVGPGLGTSSIAKGVVKAALTQTNNKQTLILDASAITIIAQENWPLESKANLILTPHQGEWQRLSGLDIAEQNPKSNAQSLQQLNPEALLVLKKHHSEVYYHETTAQIEAGNPGMATGGMGDTLTGIIAGFIAQFGFSFQTVSAGLLLHSTIADKLNKDNYVVLPSKVIEKLPKYMAKYSYKD</sequence>
<dbReference type="GO" id="GO:0005524">
    <property type="term" value="F:ATP binding"/>
    <property type="evidence" value="ECO:0007669"/>
    <property type="project" value="UniProtKB-KW"/>
</dbReference>
<keyword evidence="4 6" id="KW-0520">NAD</keyword>
<dbReference type="InterPro" id="IPR017953">
    <property type="entry name" value="Carbohydrate_kinase_pred_CS"/>
</dbReference>
<evidence type="ECO:0000313" key="9">
    <source>
        <dbReference type="Proteomes" id="UP000234653"/>
    </source>
</evidence>
<dbReference type="HAMAP" id="MF_01965">
    <property type="entry name" value="NADHX_dehydratase"/>
    <property type="match status" value="1"/>
</dbReference>
<organism evidence="8 9">
    <name type="scientific">Companilactobacillus alimentarius DSM 20249</name>
    <dbReference type="NCBI Taxonomy" id="1423720"/>
    <lineage>
        <taxon>Bacteria</taxon>
        <taxon>Bacillati</taxon>
        <taxon>Bacillota</taxon>
        <taxon>Bacilli</taxon>
        <taxon>Lactobacillales</taxon>
        <taxon>Lactobacillaceae</taxon>
        <taxon>Companilactobacillus</taxon>
    </lineage>
</organism>
<keyword evidence="1 6" id="KW-0547">Nucleotide-binding</keyword>
<feature type="binding site" evidence="6">
    <location>
        <begin position="189"/>
        <end position="193"/>
    </location>
    <ligand>
        <name>AMP</name>
        <dbReference type="ChEBI" id="CHEBI:456215"/>
    </ligand>
</feature>
<dbReference type="RefSeq" id="WP_057739921.1">
    <property type="nucleotide sequence ID" value="NZ_AZDQ01000045.1"/>
</dbReference>
<evidence type="ECO:0000313" key="8">
    <source>
        <dbReference type="EMBL" id="AUI71518.1"/>
    </source>
</evidence>
<proteinExistence type="inferred from homology"/>
<dbReference type="InterPro" id="IPR000631">
    <property type="entry name" value="CARKD"/>
</dbReference>
<comment type="cofactor">
    <cofactor evidence="6">
        <name>Mg(2+)</name>
        <dbReference type="ChEBI" id="CHEBI:18420"/>
    </cofactor>
</comment>
<dbReference type="NCBIfam" id="TIGR00196">
    <property type="entry name" value="yjeF_cterm"/>
    <property type="match status" value="1"/>
</dbReference>
<dbReference type="KEGG" id="lali:LA20249_04620"/>
<evidence type="ECO:0000256" key="2">
    <source>
        <dbReference type="ARBA" id="ARBA00022840"/>
    </source>
</evidence>
<evidence type="ECO:0000259" key="7">
    <source>
        <dbReference type="PROSITE" id="PS51383"/>
    </source>
</evidence>